<dbReference type="GO" id="GO:0008911">
    <property type="term" value="F:lactaldehyde dehydrogenase (NAD+) activity"/>
    <property type="evidence" value="ECO:0007669"/>
    <property type="project" value="TreeGrafter"/>
</dbReference>
<dbReference type="InterPro" id="IPR015590">
    <property type="entry name" value="Aldehyde_DH_dom"/>
</dbReference>
<dbReference type="PANTHER" id="PTHR42991">
    <property type="entry name" value="ALDEHYDE DEHYDROGENASE"/>
    <property type="match status" value="1"/>
</dbReference>
<feature type="domain" description="Aldehyde dehydrogenase" evidence="3">
    <location>
        <begin position="9"/>
        <end position="230"/>
    </location>
</feature>
<evidence type="ECO:0000313" key="4">
    <source>
        <dbReference type="EMBL" id="SVA32504.1"/>
    </source>
</evidence>
<evidence type="ECO:0000259" key="3">
    <source>
        <dbReference type="Pfam" id="PF00171"/>
    </source>
</evidence>
<dbReference type="EMBL" id="UINC01007293">
    <property type="protein sequence ID" value="SVA32504.1"/>
    <property type="molecule type" value="Genomic_DNA"/>
</dbReference>
<dbReference type="AlphaFoldDB" id="A0A381UX23"/>
<dbReference type="Pfam" id="PF00171">
    <property type="entry name" value="Aldedh"/>
    <property type="match status" value="1"/>
</dbReference>
<dbReference type="InterPro" id="IPR016162">
    <property type="entry name" value="Ald_DH_N"/>
</dbReference>
<feature type="non-terminal residue" evidence="4">
    <location>
        <position position="230"/>
    </location>
</feature>
<dbReference type="Gene3D" id="3.40.605.10">
    <property type="entry name" value="Aldehyde Dehydrogenase, Chain A, domain 1"/>
    <property type="match status" value="1"/>
</dbReference>
<comment type="similarity">
    <text evidence="1">Belongs to the aldehyde dehydrogenase family.</text>
</comment>
<name>A0A381UX23_9ZZZZ</name>
<gene>
    <name evidence="4" type="ORF">METZ01_LOCUS85358</name>
</gene>
<dbReference type="PANTHER" id="PTHR42991:SF1">
    <property type="entry name" value="ALDEHYDE DEHYDROGENASE"/>
    <property type="match status" value="1"/>
</dbReference>
<proteinExistence type="inferred from homology"/>
<evidence type="ECO:0000256" key="2">
    <source>
        <dbReference type="ARBA" id="ARBA00023002"/>
    </source>
</evidence>
<evidence type="ECO:0000256" key="1">
    <source>
        <dbReference type="ARBA" id="ARBA00009986"/>
    </source>
</evidence>
<organism evidence="4">
    <name type="scientific">marine metagenome</name>
    <dbReference type="NCBI Taxonomy" id="408172"/>
    <lineage>
        <taxon>unclassified sequences</taxon>
        <taxon>metagenomes</taxon>
        <taxon>ecological metagenomes</taxon>
    </lineage>
</organism>
<protein>
    <recommendedName>
        <fullName evidence="3">Aldehyde dehydrogenase domain-containing protein</fullName>
    </recommendedName>
</protein>
<accession>A0A381UX23</accession>
<keyword evidence="2" id="KW-0560">Oxidoreductase</keyword>
<dbReference type="InterPro" id="IPR051020">
    <property type="entry name" value="ALDH-related_metabolic_enz"/>
</dbReference>
<sequence length="230" mass="24759">MKMLVHGKWVDKPEKINVVNPYDGNVLDTVPAGTVDDVKKAIESAVEGFIINRDMPVHRRISILKETAEIMESRFDELANTIATEGSKTIKEARKEVGRAINTITISAEEARRLNGETIPFDSAEGSENRVGYYYRFPIGVIAAITPFNDPLNLVAHKLGPAIAGGNSVVLKPATVTPLSALKLAECLLEAGLPEKVLSVVTGYGNEIGDALVSDDRVRMISFTGGVEAG</sequence>
<dbReference type="SUPFAM" id="SSF53720">
    <property type="entry name" value="ALDH-like"/>
    <property type="match status" value="1"/>
</dbReference>
<reference evidence="4" key="1">
    <citation type="submission" date="2018-05" db="EMBL/GenBank/DDBJ databases">
        <authorList>
            <person name="Lanie J.A."/>
            <person name="Ng W.-L."/>
            <person name="Kazmierczak K.M."/>
            <person name="Andrzejewski T.M."/>
            <person name="Davidsen T.M."/>
            <person name="Wayne K.J."/>
            <person name="Tettelin H."/>
            <person name="Glass J.I."/>
            <person name="Rusch D."/>
            <person name="Podicherti R."/>
            <person name="Tsui H.-C.T."/>
            <person name="Winkler M.E."/>
        </authorList>
    </citation>
    <scope>NUCLEOTIDE SEQUENCE</scope>
</reference>
<dbReference type="InterPro" id="IPR016161">
    <property type="entry name" value="Ald_DH/histidinol_DH"/>
</dbReference>